<dbReference type="EMBL" id="NCWY01000005">
    <property type="protein sequence ID" value="PAK95898.1"/>
    <property type="molecule type" value="Genomic_DNA"/>
</dbReference>
<protein>
    <submittedName>
        <fullName evidence="2">Uncharacterized protein</fullName>
    </submittedName>
</protein>
<feature type="region of interest" description="Disordered" evidence="1">
    <location>
        <begin position="1"/>
        <end position="50"/>
    </location>
</feature>
<gene>
    <name evidence="2" type="ORF">B8X04_06475</name>
</gene>
<dbReference type="AlphaFoldDB" id="A0A269ZDK9"/>
<accession>A0A269ZDK9</accession>
<name>A0A269ZDK9_9MICO</name>
<evidence type="ECO:0000313" key="2">
    <source>
        <dbReference type="EMBL" id="PAK95898.1"/>
    </source>
</evidence>
<evidence type="ECO:0000313" key="3">
    <source>
        <dbReference type="Proteomes" id="UP000216867"/>
    </source>
</evidence>
<feature type="compositionally biased region" description="Gly residues" evidence="1">
    <location>
        <begin position="28"/>
        <end position="40"/>
    </location>
</feature>
<reference evidence="2 3" key="1">
    <citation type="submission" date="2017-04" db="EMBL/GenBank/DDBJ databases">
        <title>Kefir bacterial isolates.</title>
        <authorList>
            <person name="Kim Y."/>
            <person name="Blasche S."/>
            <person name="Patil K.R."/>
        </authorList>
    </citation>
    <scope>NUCLEOTIDE SEQUENCE [LARGE SCALE GENOMIC DNA]</scope>
    <source>
        <strain evidence="2 3">OG2</strain>
    </source>
</reference>
<sequence>MAVSARRIRFDLSSDVEPDPPRWRPRGDTGGPAPAGGTGPAGPEATCESGDLRGAYNCVLGPVRTTLPT</sequence>
<dbReference type="Proteomes" id="UP000216867">
    <property type="component" value="Unassembled WGS sequence"/>
</dbReference>
<proteinExistence type="predicted"/>
<evidence type="ECO:0000256" key="1">
    <source>
        <dbReference type="SAM" id="MobiDB-lite"/>
    </source>
</evidence>
<comment type="caution">
    <text evidence="2">The sequence shown here is derived from an EMBL/GenBank/DDBJ whole genome shotgun (WGS) entry which is preliminary data.</text>
</comment>
<organism evidence="2 3">
    <name type="scientific">Brevibacterium casei</name>
    <dbReference type="NCBI Taxonomy" id="33889"/>
    <lineage>
        <taxon>Bacteria</taxon>
        <taxon>Bacillati</taxon>
        <taxon>Actinomycetota</taxon>
        <taxon>Actinomycetes</taxon>
        <taxon>Micrococcales</taxon>
        <taxon>Brevibacteriaceae</taxon>
        <taxon>Brevibacterium</taxon>
    </lineage>
</organism>